<proteinExistence type="predicted"/>
<sequence>MATSAPKFCHGGSEVVESLSTGARSETAMHRFDGNLVAVVEHIRIRILIYLVHIRELEEEVKLLKNLSHPNIVVSVMEALLEARLVKLHGGQSIKQFLLSNNNITEEVVLYLRIFASIYRHRRIVGYAYLVVASLDIAQESATKHAISLREETCTRFMCPKIRPEQVGQMGKPPHHRRHIGAPRHPSLAAAASFCTPPPTAAPPPAPPLPTTA</sequence>
<reference evidence="1 2" key="2">
    <citation type="journal article" date="2022" name="Mol. Ecol. Resour.">
        <title>The genomes of chicory, endive, great burdock and yacon provide insights into Asteraceae paleo-polyploidization history and plant inulin production.</title>
        <authorList>
            <person name="Fan W."/>
            <person name="Wang S."/>
            <person name="Wang H."/>
            <person name="Wang A."/>
            <person name="Jiang F."/>
            <person name="Liu H."/>
            <person name="Zhao H."/>
            <person name="Xu D."/>
            <person name="Zhang Y."/>
        </authorList>
    </citation>
    <scope>NUCLEOTIDE SEQUENCE [LARGE SCALE GENOMIC DNA]</scope>
    <source>
        <strain evidence="2">cv. Yunnan</strain>
        <tissue evidence="1">Leaves</tissue>
    </source>
</reference>
<dbReference type="EMBL" id="CM042034">
    <property type="protein sequence ID" value="KAI3762132.1"/>
    <property type="molecule type" value="Genomic_DNA"/>
</dbReference>
<evidence type="ECO:0000313" key="1">
    <source>
        <dbReference type="EMBL" id="KAI3762132.1"/>
    </source>
</evidence>
<protein>
    <submittedName>
        <fullName evidence="1">Uncharacterized protein</fullName>
    </submittedName>
</protein>
<evidence type="ECO:0000313" key="2">
    <source>
        <dbReference type="Proteomes" id="UP001056120"/>
    </source>
</evidence>
<comment type="caution">
    <text evidence="1">The sequence shown here is derived from an EMBL/GenBank/DDBJ whole genome shotgun (WGS) entry which is preliminary data.</text>
</comment>
<reference evidence="2" key="1">
    <citation type="journal article" date="2022" name="Mol. Ecol. Resour.">
        <title>The genomes of chicory, endive, great burdock and yacon provide insights into Asteraceae palaeo-polyploidization history and plant inulin production.</title>
        <authorList>
            <person name="Fan W."/>
            <person name="Wang S."/>
            <person name="Wang H."/>
            <person name="Wang A."/>
            <person name="Jiang F."/>
            <person name="Liu H."/>
            <person name="Zhao H."/>
            <person name="Xu D."/>
            <person name="Zhang Y."/>
        </authorList>
    </citation>
    <scope>NUCLEOTIDE SEQUENCE [LARGE SCALE GENOMIC DNA]</scope>
    <source>
        <strain evidence="2">cv. Yunnan</strain>
    </source>
</reference>
<organism evidence="1 2">
    <name type="scientific">Smallanthus sonchifolius</name>
    <dbReference type="NCBI Taxonomy" id="185202"/>
    <lineage>
        <taxon>Eukaryota</taxon>
        <taxon>Viridiplantae</taxon>
        <taxon>Streptophyta</taxon>
        <taxon>Embryophyta</taxon>
        <taxon>Tracheophyta</taxon>
        <taxon>Spermatophyta</taxon>
        <taxon>Magnoliopsida</taxon>
        <taxon>eudicotyledons</taxon>
        <taxon>Gunneridae</taxon>
        <taxon>Pentapetalae</taxon>
        <taxon>asterids</taxon>
        <taxon>campanulids</taxon>
        <taxon>Asterales</taxon>
        <taxon>Asteraceae</taxon>
        <taxon>Asteroideae</taxon>
        <taxon>Heliantheae alliance</taxon>
        <taxon>Millerieae</taxon>
        <taxon>Smallanthus</taxon>
    </lineage>
</organism>
<gene>
    <name evidence="1" type="ORF">L1987_52555</name>
</gene>
<dbReference type="Proteomes" id="UP001056120">
    <property type="component" value="Linkage Group LG17"/>
</dbReference>
<name>A0ACB9EUM6_9ASTR</name>
<accession>A0ACB9EUM6</accession>
<keyword evidence="2" id="KW-1185">Reference proteome</keyword>